<evidence type="ECO:0000313" key="3">
    <source>
        <dbReference type="EMBL" id="MBA5687228.1"/>
    </source>
</evidence>
<feature type="domain" description="TraI-like middle" evidence="2">
    <location>
        <begin position="164"/>
        <end position="257"/>
    </location>
</feature>
<name>A0A7W2IK54_9BURK</name>
<dbReference type="Proteomes" id="UP000573499">
    <property type="component" value="Unassembled WGS sequence"/>
</dbReference>
<evidence type="ECO:0000259" key="1">
    <source>
        <dbReference type="Pfam" id="PF03432"/>
    </source>
</evidence>
<comment type="caution">
    <text evidence="3">The sequence shown here is derived from an EMBL/GenBank/DDBJ whole genome shotgun (WGS) entry which is preliminary data.</text>
</comment>
<gene>
    <name evidence="3" type="ORF">H3H39_09255</name>
</gene>
<dbReference type="InterPro" id="IPR005094">
    <property type="entry name" value="Endonuclease_MobA/VirD2"/>
</dbReference>
<feature type="domain" description="MobA/VirD2-like nuclease" evidence="1">
    <location>
        <begin position="15"/>
        <end position="130"/>
    </location>
</feature>
<dbReference type="NCBIfam" id="NF041893">
    <property type="entry name" value="TraI_MobP_relax"/>
    <property type="match status" value="1"/>
</dbReference>
<dbReference type="InterPro" id="IPR054462">
    <property type="entry name" value="TraI_M"/>
</dbReference>
<dbReference type="Pfam" id="PF22863">
    <property type="entry name" value="TraI_middle"/>
    <property type="match status" value="1"/>
</dbReference>
<evidence type="ECO:0000313" key="4">
    <source>
        <dbReference type="Proteomes" id="UP000573499"/>
    </source>
</evidence>
<sequence length="541" mass="60587">MTAGAQRIGQAPGIVCQHNCFSLATAAAEMRAVAAQNARVANPVYHVILSWPSSEHPTDDQAFACGAHALAAVGMGGHQYVFGIHRDTGNVHLHIAVNRVSPLTFRAVFPDRDFYKLDRAMRELELRFGWTHDHGPYAVLDREGRKVVDWCRASPDTKGHLPTAAADMERHGDQESLNSYMRGAPRLAMVELLKRPDVAWRDLHGELARWGLELREKGQGFAIHDLQSATATLVKASDMHEQLSKARLVRRLGDFVPSAKEYGTPEQTYDKYRPPMRDQVERADRREERARARRELREQYQAYRAALPPMLSVRAETLRRLAQLRLEARRRRQLARATLTDRAARKAQYSIIAFEMLRAREQIRTDMRAERERIATAYRANTLTFRQWVEGLAATGHRGAISQLRGWAHAAQRKRAGSPPSVGDNRLWLTDPGTPSPADLMPGVPFKVRRDGSIRYAAGLGLIDHGGSIEVLGEEPADDVLLVALLLAARTSGADAEPRGSEAFERQVRALAARWSTASELKRELSRRRDALKVTRNDASP</sequence>
<dbReference type="Pfam" id="PF03432">
    <property type="entry name" value="Relaxase"/>
    <property type="match status" value="1"/>
</dbReference>
<keyword evidence="4" id="KW-1185">Reference proteome</keyword>
<evidence type="ECO:0000259" key="2">
    <source>
        <dbReference type="Pfam" id="PF22863"/>
    </source>
</evidence>
<dbReference type="InterPro" id="IPR049751">
    <property type="entry name" value="TraI/MobA_relaxases"/>
</dbReference>
<protein>
    <submittedName>
        <fullName evidence="3">Relaxase/mobilization nuclease domain-containing protein</fullName>
    </submittedName>
</protein>
<proteinExistence type="predicted"/>
<accession>A0A7W2IK54</accession>
<organism evidence="3 4">
    <name type="scientific">Rugamonas apoptosis</name>
    <dbReference type="NCBI Taxonomy" id="2758570"/>
    <lineage>
        <taxon>Bacteria</taxon>
        <taxon>Pseudomonadati</taxon>
        <taxon>Pseudomonadota</taxon>
        <taxon>Betaproteobacteria</taxon>
        <taxon>Burkholderiales</taxon>
        <taxon>Oxalobacteraceae</taxon>
        <taxon>Telluria group</taxon>
        <taxon>Rugamonas</taxon>
    </lineage>
</organism>
<reference evidence="3 4" key="1">
    <citation type="submission" date="2020-07" db="EMBL/GenBank/DDBJ databases">
        <title>Novel species isolated from subtropical streams in China.</title>
        <authorList>
            <person name="Lu H."/>
        </authorList>
    </citation>
    <scope>NUCLEOTIDE SEQUENCE [LARGE SCALE GENOMIC DNA]</scope>
    <source>
        <strain evidence="3 4">LX47W</strain>
    </source>
</reference>
<dbReference type="AlphaFoldDB" id="A0A7W2IK54"/>
<dbReference type="EMBL" id="JACEZU010000003">
    <property type="protein sequence ID" value="MBA5687228.1"/>
    <property type="molecule type" value="Genomic_DNA"/>
</dbReference>